<dbReference type="InterPro" id="IPR036291">
    <property type="entry name" value="NAD(P)-bd_dom_sf"/>
</dbReference>
<evidence type="ECO:0000313" key="5">
    <source>
        <dbReference type="Proteomes" id="UP001326715"/>
    </source>
</evidence>
<evidence type="ECO:0000313" key="3">
    <source>
        <dbReference type="EMBL" id="WQG92366.1"/>
    </source>
</evidence>
<reference evidence="3 5" key="2">
    <citation type="submission" date="2023-11" db="EMBL/GenBank/DDBJ databases">
        <title>MicrobeMod: A computational toolkit for identifying prokaryotic methylation and restriction-modification with nanopore sequencing.</title>
        <authorList>
            <person name="Crits-Christoph A."/>
            <person name="Kang S.C."/>
            <person name="Lee H."/>
            <person name="Ostrov N."/>
        </authorList>
    </citation>
    <scope>NUCLEOTIDE SEQUENCE [LARGE SCALE GENOMIC DNA]</scope>
    <source>
        <strain evidence="3 5">ATCC 23090</strain>
    </source>
</reference>
<feature type="region of interest" description="Disordered" evidence="1">
    <location>
        <begin position="38"/>
        <end position="58"/>
    </location>
</feature>
<protein>
    <recommendedName>
        <fullName evidence="6">NAD(P)-binding Rossmann-like domain-containing protein</fullName>
    </recommendedName>
</protein>
<dbReference type="Proteomes" id="UP000183788">
    <property type="component" value="Unassembled WGS sequence"/>
</dbReference>
<dbReference type="STRING" id="1004.SAMN05661012_03202"/>
<dbReference type="SUPFAM" id="SSF51735">
    <property type="entry name" value="NAD(P)-binding Rossmann-fold domains"/>
    <property type="match status" value="1"/>
</dbReference>
<dbReference type="Proteomes" id="UP001326715">
    <property type="component" value="Chromosome"/>
</dbReference>
<dbReference type="EMBL" id="FPIZ01000009">
    <property type="protein sequence ID" value="SFW64722.1"/>
    <property type="molecule type" value="Genomic_DNA"/>
</dbReference>
<sequence length="58" mass="6381">MKIAIPGAGSFGLTMASLRQQQGMDIAVYERDKASQAKTWQNGAATQEPGFSFKKRFE</sequence>
<evidence type="ECO:0000313" key="2">
    <source>
        <dbReference type="EMBL" id="SFW64722.1"/>
    </source>
</evidence>
<evidence type="ECO:0008006" key="6">
    <source>
        <dbReference type="Google" id="ProtNLM"/>
    </source>
</evidence>
<proteinExistence type="predicted"/>
<gene>
    <name evidence="2" type="ORF">SAMN05661012_03202</name>
    <name evidence="3" type="ORF">SR876_12695</name>
</gene>
<dbReference type="Gene3D" id="3.50.50.60">
    <property type="entry name" value="FAD/NAD(P)-binding domain"/>
    <property type="match status" value="1"/>
</dbReference>
<dbReference type="InterPro" id="IPR036188">
    <property type="entry name" value="FAD/NAD-bd_sf"/>
</dbReference>
<evidence type="ECO:0000256" key="1">
    <source>
        <dbReference type="SAM" id="MobiDB-lite"/>
    </source>
</evidence>
<accession>A0A1K1QXQ2</accession>
<name>A0A1K1QXQ2_9BACT</name>
<dbReference type="AlphaFoldDB" id="A0A1K1QXQ2"/>
<reference evidence="2 4" key="1">
    <citation type="submission" date="2016-11" db="EMBL/GenBank/DDBJ databases">
        <authorList>
            <person name="Jaros S."/>
            <person name="Januszkiewicz K."/>
            <person name="Wedrychowicz H."/>
        </authorList>
    </citation>
    <scope>NUCLEOTIDE SEQUENCE [LARGE SCALE GENOMIC DNA]</scope>
    <source>
        <strain evidence="2 4">DSM 784</strain>
    </source>
</reference>
<dbReference type="RefSeq" id="WP_177318613.1">
    <property type="nucleotide sequence ID" value="NZ_CP139972.1"/>
</dbReference>
<evidence type="ECO:0000313" key="4">
    <source>
        <dbReference type="Proteomes" id="UP000183788"/>
    </source>
</evidence>
<keyword evidence="5" id="KW-1185">Reference proteome</keyword>
<dbReference type="EMBL" id="CP140154">
    <property type="protein sequence ID" value="WQG92366.1"/>
    <property type="molecule type" value="Genomic_DNA"/>
</dbReference>
<organism evidence="2 4">
    <name type="scientific">Chitinophaga sancti</name>
    <dbReference type="NCBI Taxonomy" id="1004"/>
    <lineage>
        <taxon>Bacteria</taxon>
        <taxon>Pseudomonadati</taxon>
        <taxon>Bacteroidota</taxon>
        <taxon>Chitinophagia</taxon>
        <taxon>Chitinophagales</taxon>
        <taxon>Chitinophagaceae</taxon>
        <taxon>Chitinophaga</taxon>
    </lineage>
</organism>